<evidence type="ECO:0000256" key="8">
    <source>
        <dbReference type="ARBA" id="ARBA00047899"/>
    </source>
</evidence>
<name>A0A6J2MNJ1_9CHIR</name>
<evidence type="ECO:0000256" key="11">
    <source>
        <dbReference type="SAM" id="MobiDB-lite"/>
    </source>
</evidence>
<accession>A0A6J2MNJ1</accession>
<dbReference type="CDD" id="cd14337">
    <property type="entry name" value="UBA_MARK_Par1"/>
    <property type="match status" value="1"/>
</dbReference>
<dbReference type="InterPro" id="IPR011009">
    <property type="entry name" value="Kinase-like_dom_sf"/>
</dbReference>
<dbReference type="GO" id="GO:0035556">
    <property type="term" value="P:intracellular signal transduction"/>
    <property type="evidence" value="ECO:0007669"/>
    <property type="project" value="TreeGrafter"/>
</dbReference>
<dbReference type="PANTHER" id="PTHR24346:SF56">
    <property type="entry name" value="SERINE_THREONINE-PROTEIN KINASE MARK2"/>
    <property type="match status" value="1"/>
</dbReference>
<keyword evidence="4 10" id="KW-0547">Nucleotide-binding</keyword>
<evidence type="ECO:0000256" key="9">
    <source>
        <dbReference type="ARBA" id="ARBA00048679"/>
    </source>
</evidence>
<organism evidence="13 14">
    <name type="scientific">Phyllostomus discolor</name>
    <name type="common">pale spear-nosed bat</name>
    <dbReference type="NCBI Taxonomy" id="89673"/>
    <lineage>
        <taxon>Eukaryota</taxon>
        <taxon>Metazoa</taxon>
        <taxon>Chordata</taxon>
        <taxon>Craniata</taxon>
        <taxon>Vertebrata</taxon>
        <taxon>Euteleostomi</taxon>
        <taxon>Mammalia</taxon>
        <taxon>Eutheria</taxon>
        <taxon>Laurasiatheria</taxon>
        <taxon>Chiroptera</taxon>
        <taxon>Yangochiroptera</taxon>
        <taxon>Phyllostomidae</taxon>
        <taxon>Phyllostominae</taxon>
        <taxon>Phyllostomus</taxon>
    </lineage>
</organism>
<feature type="binding site" evidence="10">
    <location>
        <position position="47"/>
    </location>
    <ligand>
        <name>ATP</name>
        <dbReference type="ChEBI" id="CHEBI:30616"/>
    </ligand>
</feature>
<dbReference type="GO" id="GO:0005737">
    <property type="term" value="C:cytoplasm"/>
    <property type="evidence" value="ECO:0007669"/>
    <property type="project" value="TreeGrafter"/>
</dbReference>
<feature type="compositionally biased region" description="Polar residues" evidence="11">
    <location>
        <begin position="453"/>
        <end position="467"/>
    </location>
</feature>
<dbReference type="PANTHER" id="PTHR24346">
    <property type="entry name" value="MAP/MICROTUBULE AFFINITY-REGULATING KINASE"/>
    <property type="match status" value="1"/>
</dbReference>
<evidence type="ECO:0000313" key="14">
    <source>
        <dbReference type="RefSeq" id="XP_028381046.2"/>
    </source>
</evidence>
<comment type="similarity">
    <text evidence="7">Belongs to the protein kinase superfamily. CAMK Ser/Thr protein kinase family. Smok subfamily.</text>
</comment>
<feature type="region of interest" description="Disordered" evidence="11">
    <location>
        <begin position="511"/>
        <end position="590"/>
    </location>
</feature>
<dbReference type="GO" id="GO:0050321">
    <property type="term" value="F:tau-protein kinase activity"/>
    <property type="evidence" value="ECO:0007669"/>
    <property type="project" value="TreeGrafter"/>
</dbReference>
<evidence type="ECO:0000256" key="3">
    <source>
        <dbReference type="ARBA" id="ARBA00022679"/>
    </source>
</evidence>
<evidence type="ECO:0000256" key="6">
    <source>
        <dbReference type="ARBA" id="ARBA00022840"/>
    </source>
</evidence>
<dbReference type="KEGG" id="pdic:114507410"/>
<feature type="compositionally biased region" description="Polar residues" evidence="11">
    <location>
        <begin position="512"/>
        <end position="528"/>
    </location>
</feature>
<evidence type="ECO:0000256" key="5">
    <source>
        <dbReference type="ARBA" id="ARBA00022777"/>
    </source>
</evidence>
<dbReference type="Proteomes" id="UP000504628">
    <property type="component" value="Chromosome 10"/>
</dbReference>
<dbReference type="GeneID" id="114507410"/>
<dbReference type="SUPFAM" id="SSF56112">
    <property type="entry name" value="Protein kinase-like (PK-like)"/>
    <property type="match status" value="1"/>
</dbReference>
<keyword evidence="6 10" id="KW-0067">ATP-binding</keyword>
<dbReference type="InterPro" id="IPR017441">
    <property type="entry name" value="Protein_kinase_ATP_BS"/>
</dbReference>
<feature type="compositionally biased region" description="Low complexity" evidence="11">
    <location>
        <begin position="709"/>
        <end position="744"/>
    </location>
</feature>
<keyword evidence="13" id="KW-1185">Reference proteome</keyword>
<sequence>MPEDVSSASDQECRIGGYLLLRTIGQGSSAKVMLARHIVTGTEVAVKILNKWDYALGFREFQCLRHLTHPNIMRLFEVRHTEDQYFLFVEHLSGGDLATYLQKHGACTEEEARTIFRQLVSALHHCHEKGFAHRDLKPENILLDADNNVKLADFGLSKEFWKCKLTSFCGTMWYVAPEILSSEPYDGQRVDIWSLGVVLYQLVTGKLPFEGGNFWEVQARVLTGHFLLPHFLSEECQHLLQNIMTLDPAQRPTLDAIIKDPWVNRGQKEGVKLYSEPLCGDIDPQISEQMKQLGYDQEDVRESVAHKTFDHIMGTYLILRSTNMNNRGHTVSVRPCSSPEQRQHLPTMPELRAAGEKTNRSTSPPTKVPVRVPVRATSMAPRGTVSTPSMAHRVAIPTTGMKVKLAVPSASSQGEVATPTSSVPMELAVPSASSQGEGATPTSSVPMELAVPSASSEAQVATPTSSEPMELVFPSITTEPEVVITTSSLVWRVDVSNASGEVKGAIKPEGLKSSTLTCPESSPATTSPAHHHGSFGSFTTASSAIEIGSSGSRTTSGRSKSSTRSTSRTGSTSSSNHGSSSHQGEGRQQGPRRLLTIISLALQNDTAGCSPSSAWPSTMALQALSPPQVSTAERLFRLSHYTQASTPERLFQHSHQPQPGAPEWFFRLPPHLQPGPPVGSGGPSSPSGRHYRWLFGSLINPSSVLQNGSSNSLSTQSSRSSGTRSTSSGTWSTSSTSSSKNTSSTILQCHETFRHARLLKLNLR</sequence>
<evidence type="ECO:0000256" key="10">
    <source>
        <dbReference type="PROSITE-ProRule" id="PRU10141"/>
    </source>
</evidence>
<evidence type="ECO:0000313" key="13">
    <source>
        <dbReference type="Proteomes" id="UP000504628"/>
    </source>
</evidence>
<feature type="compositionally biased region" description="Low complexity" evidence="11">
    <location>
        <begin position="539"/>
        <end position="581"/>
    </location>
</feature>
<comment type="catalytic activity">
    <reaction evidence="8">
        <text>L-threonyl-[protein] + ATP = O-phospho-L-threonyl-[protein] + ADP + H(+)</text>
        <dbReference type="Rhea" id="RHEA:46608"/>
        <dbReference type="Rhea" id="RHEA-COMP:11060"/>
        <dbReference type="Rhea" id="RHEA-COMP:11605"/>
        <dbReference type="ChEBI" id="CHEBI:15378"/>
        <dbReference type="ChEBI" id="CHEBI:30013"/>
        <dbReference type="ChEBI" id="CHEBI:30616"/>
        <dbReference type="ChEBI" id="CHEBI:61977"/>
        <dbReference type="ChEBI" id="CHEBI:456216"/>
        <dbReference type="EC" id="2.7.11.1"/>
    </reaction>
</comment>
<proteinExistence type="inferred from homology"/>
<evidence type="ECO:0000256" key="1">
    <source>
        <dbReference type="ARBA" id="ARBA00012513"/>
    </source>
</evidence>
<keyword evidence="2" id="KW-0723">Serine/threonine-protein kinase</keyword>
<feature type="compositionally biased region" description="Polar residues" evidence="11">
    <location>
        <begin position="431"/>
        <end position="445"/>
    </location>
</feature>
<protein>
    <recommendedName>
        <fullName evidence="1">non-specific serine/threonine protein kinase</fullName>
        <ecNumber evidence="1">2.7.11.1</ecNumber>
    </recommendedName>
</protein>
<dbReference type="Gene3D" id="1.10.510.10">
    <property type="entry name" value="Transferase(Phosphotransferase) domain 1"/>
    <property type="match status" value="1"/>
</dbReference>
<dbReference type="PROSITE" id="PS50011">
    <property type="entry name" value="PROTEIN_KINASE_DOM"/>
    <property type="match status" value="1"/>
</dbReference>
<evidence type="ECO:0000256" key="7">
    <source>
        <dbReference type="ARBA" id="ARBA00038181"/>
    </source>
</evidence>
<dbReference type="EC" id="2.7.11.1" evidence="1"/>
<feature type="region of interest" description="Disordered" evidence="11">
    <location>
        <begin position="429"/>
        <end position="468"/>
    </location>
</feature>
<keyword evidence="5" id="KW-0418">Kinase</keyword>
<dbReference type="RefSeq" id="XP_028381046.2">
    <property type="nucleotide sequence ID" value="XM_028525245.2"/>
</dbReference>
<comment type="catalytic activity">
    <reaction evidence="9">
        <text>L-seryl-[protein] + ATP = O-phospho-L-seryl-[protein] + ADP + H(+)</text>
        <dbReference type="Rhea" id="RHEA:17989"/>
        <dbReference type="Rhea" id="RHEA-COMP:9863"/>
        <dbReference type="Rhea" id="RHEA-COMP:11604"/>
        <dbReference type="ChEBI" id="CHEBI:15378"/>
        <dbReference type="ChEBI" id="CHEBI:29999"/>
        <dbReference type="ChEBI" id="CHEBI:30616"/>
        <dbReference type="ChEBI" id="CHEBI:83421"/>
        <dbReference type="ChEBI" id="CHEBI:456216"/>
        <dbReference type="EC" id="2.7.11.1"/>
    </reaction>
</comment>
<evidence type="ECO:0000256" key="2">
    <source>
        <dbReference type="ARBA" id="ARBA00022527"/>
    </source>
</evidence>
<dbReference type="AlphaFoldDB" id="A0A6J2MNJ1"/>
<dbReference type="GO" id="GO:0000226">
    <property type="term" value="P:microtubule cytoskeleton organization"/>
    <property type="evidence" value="ECO:0007669"/>
    <property type="project" value="TreeGrafter"/>
</dbReference>
<dbReference type="FunFam" id="3.30.200.20:FF:000003">
    <property type="entry name" value="Non-specific serine/threonine protein kinase"/>
    <property type="match status" value="1"/>
</dbReference>
<dbReference type="InterPro" id="IPR008271">
    <property type="entry name" value="Ser/Thr_kinase_AS"/>
</dbReference>
<reference evidence="14" key="1">
    <citation type="submission" date="2025-08" db="UniProtKB">
        <authorList>
            <consortium name="RefSeq"/>
        </authorList>
    </citation>
    <scope>IDENTIFICATION</scope>
    <source>
        <tissue evidence="14">Muscle</tissue>
    </source>
</reference>
<dbReference type="Pfam" id="PF00069">
    <property type="entry name" value="Pkinase"/>
    <property type="match status" value="1"/>
</dbReference>
<dbReference type="PROSITE" id="PS00108">
    <property type="entry name" value="PROTEIN_KINASE_ST"/>
    <property type="match status" value="1"/>
</dbReference>
<feature type="region of interest" description="Disordered" evidence="11">
    <location>
        <begin position="330"/>
        <end position="369"/>
    </location>
</feature>
<feature type="region of interest" description="Disordered" evidence="11">
    <location>
        <begin position="652"/>
        <end position="687"/>
    </location>
</feature>
<keyword evidence="3" id="KW-0808">Transferase</keyword>
<feature type="region of interest" description="Disordered" evidence="11">
    <location>
        <begin position="705"/>
        <end position="744"/>
    </location>
</feature>
<feature type="domain" description="Protein kinase" evidence="12">
    <location>
        <begin position="18"/>
        <end position="263"/>
    </location>
</feature>
<evidence type="ECO:0000256" key="4">
    <source>
        <dbReference type="ARBA" id="ARBA00022741"/>
    </source>
</evidence>
<dbReference type="GO" id="GO:0005524">
    <property type="term" value="F:ATP binding"/>
    <property type="evidence" value="ECO:0007669"/>
    <property type="project" value="UniProtKB-UniRule"/>
</dbReference>
<dbReference type="InParanoid" id="A0A6J2MNJ1"/>
<dbReference type="PROSITE" id="PS00107">
    <property type="entry name" value="PROTEIN_KINASE_ATP"/>
    <property type="match status" value="1"/>
</dbReference>
<dbReference type="CDD" id="cd14003">
    <property type="entry name" value="STKc_AMPK-like"/>
    <property type="match status" value="1"/>
</dbReference>
<dbReference type="SMART" id="SM00220">
    <property type="entry name" value="S_TKc"/>
    <property type="match status" value="1"/>
</dbReference>
<dbReference type="OrthoDB" id="1088960at2759"/>
<dbReference type="FunFam" id="1.10.510.10:FF:000002">
    <property type="entry name" value="Non-specific serine/threonine protein kinase"/>
    <property type="match status" value="1"/>
</dbReference>
<dbReference type="InterPro" id="IPR000719">
    <property type="entry name" value="Prot_kinase_dom"/>
</dbReference>
<gene>
    <name evidence="14" type="primary">LOC114507410</name>
</gene>
<evidence type="ECO:0000259" key="12">
    <source>
        <dbReference type="PROSITE" id="PS50011"/>
    </source>
</evidence>